<dbReference type="Proteomes" id="UP000306102">
    <property type="component" value="Unassembled WGS sequence"/>
</dbReference>
<organism evidence="2 3">
    <name type="scientific">Camellia sinensis var. sinensis</name>
    <name type="common">China tea</name>
    <dbReference type="NCBI Taxonomy" id="542762"/>
    <lineage>
        <taxon>Eukaryota</taxon>
        <taxon>Viridiplantae</taxon>
        <taxon>Streptophyta</taxon>
        <taxon>Embryophyta</taxon>
        <taxon>Tracheophyta</taxon>
        <taxon>Spermatophyta</taxon>
        <taxon>Magnoliopsida</taxon>
        <taxon>eudicotyledons</taxon>
        <taxon>Gunneridae</taxon>
        <taxon>Pentapetalae</taxon>
        <taxon>asterids</taxon>
        <taxon>Ericales</taxon>
        <taxon>Theaceae</taxon>
        <taxon>Camellia</taxon>
    </lineage>
</organism>
<feature type="compositionally biased region" description="Basic and acidic residues" evidence="1">
    <location>
        <begin position="148"/>
        <end position="159"/>
    </location>
</feature>
<keyword evidence="3" id="KW-1185">Reference proteome</keyword>
<gene>
    <name evidence="2" type="ORF">TEA_029503</name>
</gene>
<dbReference type="AlphaFoldDB" id="A0A4S4DTZ3"/>
<sequence>MVQPLIDLFCIKFTRQVQNINIKPVVLRSSKGGARNWIESEAEKEKRRKEEEEEEEEEGLEGEGEEEERLEGAQQMGLEAAGGGGATAGDEQRRSSAAAVVLALLLFLFSSLLPLFSPSFSSNCKNEDGRRASFTSDISMDQDDDDEKETKYRLDPNDSNKPRMGSFLYIFPVQNCKNEDGRRASFTSDISMDQDDDDEKETKYRLDPK</sequence>
<evidence type="ECO:0000313" key="3">
    <source>
        <dbReference type="Proteomes" id="UP000306102"/>
    </source>
</evidence>
<feature type="region of interest" description="Disordered" evidence="1">
    <location>
        <begin position="37"/>
        <end position="72"/>
    </location>
</feature>
<evidence type="ECO:0000256" key="1">
    <source>
        <dbReference type="SAM" id="MobiDB-lite"/>
    </source>
</evidence>
<feature type="region of interest" description="Disordered" evidence="1">
    <location>
        <begin position="123"/>
        <end position="159"/>
    </location>
</feature>
<feature type="region of interest" description="Disordered" evidence="1">
    <location>
        <begin position="179"/>
        <end position="209"/>
    </location>
</feature>
<comment type="caution">
    <text evidence="2">The sequence shown here is derived from an EMBL/GenBank/DDBJ whole genome shotgun (WGS) entry which is preliminary data.</text>
</comment>
<dbReference type="EMBL" id="SDRB02010400">
    <property type="protein sequence ID" value="THG06720.1"/>
    <property type="molecule type" value="Genomic_DNA"/>
</dbReference>
<name>A0A4S4DTZ3_CAMSN</name>
<feature type="compositionally biased region" description="Basic and acidic residues" evidence="1">
    <location>
        <begin position="200"/>
        <end position="209"/>
    </location>
</feature>
<reference evidence="2 3" key="1">
    <citation type="journal article" date="2018" name="Proc. Natl. Acad. Sci. U.S.A.">
        <title>Draft genome sequence of Camellia sinensis var. sinensis provides insights into the evolution of the tea genome and tea quality.</title>
        <authorList>
            <person name="Wei C."/>
            <person name="Yang H."/>
            <person name="Wang S."/>
            <person name="Zhao J."/>
            <person name="Liu C."/>
            <person name="Gao L."/>
            <person name="Xia E."/>
            <person name="Lu Y."/>
            <person name="Tai Y."/>
            <person name="She G."/>
            <person name="Sun J."/>
            <person name="Cao H."/>
            <person name="Tong W."/>
            <person name="Gao Q."/>
            <person name="Li Y."/>
            <person name="Deng W."/>
            <person name="Jiang X."/>
            <person name="Wang W."/>
            <person name="Chen Q."/>
            <person name="Zhang S."/>
            <person name="Li H."/>
            <person name="Wu J."/>
            <person name="Wang P."/>
            <person name="Li P."/>
            <person name="Shi C."/>
            <person name="Zheng F."/>
            <person name="Jian J."/>
            <person name="Huang B."/>
            <person name="Shan D."/>
            <person name="Shi M."/>
            <person name="Fang C."/>
            <person name="Yue Y."/>
            <person name="Li F."/>
            <person name="Li D."/>
            <person name="Wei S."/>
            <person name="Han B."/>
            <person name="Jiang C."/>
            <person name="Yin Y."/>
            <person name="Xia T."/>
            <person name="Zhang Z."/>
            <person name="Bennetzen J.L."/>
            <person name="Zhao S."/>
            <person name="Wan X."/>
        </authorList>
    </citation>
    <scope>NUCLEOTIDE SEQUENCE [LARGE SCALE GENOMIC DNA]</scope>
    <source>
        <strain evidence="3">cv. Shuchazao</strain>
        <tissue evidence="2">Leaf</tissue>
    </source>
</reference>
<feature type="compositionally biased region" description="Acidic residues" evidence="1">
    <location>
        <begin position="51"/>
        <end position="69"/>
    </location>
</feature>
<feature type="compositionally biased region" description="Basic and acidic residues" evidence="1">
    <location>
        <begin position="41"/>
        <end position="50"/>
    </location>
</feature>
<evidence type="ECO:0000313" key="2">
    <source>
        <dbReference type="EMBL" id="THG06720.1"/>
    </source>
</evidence>
<accession>A0A4S4DTZ3</accession>
<proteinExistence type="predicted"/>
<protein>
    <submittedName>
        <fullName evidence="2">Uncharacterized protein</fullName>
    </submittedName>
</protein>